<dbReference type="Pfam" id="PF11739">
    <property type="entry name" value="YdbH-like"/>
    <property type="match status" value="1"/>
</dbReference>
<evidence type="ECO:0000256" key="1">
    <source>
        <dbReference type="SAM" id="MobiDB-lite"/>
    </source>
</evidence>
<reference evidence="3 4" key="1">
    <citation type="submission" date="2020-04" db="EMBL/GenBank/DDBJ databases">
        <title>Novosphingobium sp. TW-4 isolated from soil.</title>
        <authorList>
            <person name="Dahal R.H."/>
            <person name="Chaudhary D.K."/>
        </authorList>
    </citation>
    <scope>NUCLEOTIDE SEQUENCE [LARGE SCALE GENOMIC DNA]</scope>
    <source>
        <strain evidence="3 4">TW-4</strain>
    </source>
</reference>
<evidence type="ECO:0000313" key="3">
    <source>
        <dbReference type="EMBL" id="NML94161.1"/>
    </source>
</evidence>
<organism evidence="3 4">
    <name type="scientific">Novosphingobium olei</name>
    <dbReference type="NCBI Taxonomy" id="2728851"/>
    <lineage>
        <taxon>Bacteria</taxon>
        <taxon>Pseudomonadati</taxon>
        <taxon>Pseudomonadota</taxon>
        <taxon>Alphaproteobacteria</taxon>
        <taxon>Sphingomonadales</taxon>
        <taxon>Sphingomonadaceae</taxon>
        <taxon>Novosphingobium</taxon>
    </lineage>
</organism>
<evidence type="ECO:0000313" key="4">
    <source>
        <dbReference type="Proteomes" id="UP000583556"/>
    </source>
</evidence>
<accession>A0A7Y0G9F7</accession>
<dbReference type="Proteomes" id="UP000583556">
    <property type="component" value="Unassembled WGS sequence"/>
</dbReference>
<dbReference type="RefSeq" id="WP_169493427.1">
    <property type="nucleotide sequence ID" value="NZ_JABBGM010000004.1"/>
</dbReference>
<protein>
    <submittedName>
        <fullName evidence="3">C4-dicarboxylate ABC transporter</fullName>
    </submittedName>
</protein>
<sequence>MGDTTDLAEDPGEVEGADALPTRRNRRARIAGLVAGTALIATAGAFWLARERIADRVIQRELTALGLPATYEIDTIAPGVEVLKHIVIGDPKHPDLTIERAELRVVYGLGLPQIGKIVLTNPRLHGQWRDGGVHFGSLDPLIYPDKPSTEPFRLPLLNLEIANGKALIDTPMGPLAFVARGKGKLRNGFAGTLVGAAPRLASADCRIDNAALSARITSAGERLRLTGPLSLDALDCQGLHSEAATLALDVIGDRDFKGAVAKNSLRSGEIAADGLALESLALDSALSWRDGKLGGRIAGNAGGVHAGGTTVALLTVDGRVAARDGFATVEFRGGVDGQGLRRGAVFDRALSSTQAQVEGTLLGPMVAQIRRAIASQERGSRLGGELAYRKQGDGWSLVVPAAAVKGGSGVPLLTVSRFQLASAGNRTPRMSGAFRTGGPGMPHVTARLEQSLPGRAVFSVAMDEYRAGDGRIAIPQLTIAQVGDGSLGFAGTAQVSGAIPGGRVEGLELPLHGAYSARGDLALWRRCVTPRFERLELGAVALDAQSLIVCPVGGQPILRNGAGGLRIAGGTNALALSGHLGETPVRLASGPVGFAWPGVVTARKVDVALGPEASATQFKLDEVVARLGGEMSGTFSGVEARLAAVPLDVSGAKGDWRFVDGALTLSNATFDLTDRQSPARFEKLTARDATLTLVDNRIDAAAVLRNPQADREVVRVAIRHDLTNASGHADLDVDRLVFDNGLRPDQLTRLALGVVANVSGTVKGKGRIDWTAQKVTSRGTFGSDNLDLAAAFGPVRGLSGQLVFTDLLGMVTAPHQVLKVASVNPGIEVNDGTIDIQLLPEQLLRVNGARWPFLGGTLTMEPTELRLGLAETRHYTMVVDGLDAAKFLARLEIGNLSATGIFDGRLPLVFDADGGKIVGGSLVARPPGGNVSYVGALTYKDLSPMANYAFDQLKSLDYREMTIAMQGDLEGEIVTNVKFAGVKQGASVKRNFITRQLANLPIQFNVNIRAPFYQLITSVKAMYDPSFVKDPRTLGLVDEKGRAVSRLTNGVRAGGTPVIVLPANIQPPASGKMP</sequence>
<gene>
    <name evidence="3" type="ORF">HHL27_10850</name>
</gene>
<dbReference type="InterPro" id="IPR021730">
    <property type="entry name" value="YdbH"/>
</dbReference>
<keyword evidence="2" id="KW-0472">Membrane</keyword>
<proteinExistence type="predicted"/>
<comment type="caution">
    <text evidence="3">The sequence shown here is derived from an EMBL/GenBank/DDBJ whole genome shotgun (WGS) entry which is preliminary data.</text>
</comment>
<dbReference type="EMBL" id="JABBGM010000004">
    <property type="protein sequence ID" value="NML94161.1"/>
    <property type="molecule type" value="Genomic_DNA"/>
</dbReference>
<feature type="compositionally biased region" description="Acidic residues" evidence="1">
    <location>
        <begin position="1"/>
        <end position="16"/>
    </location>
</feature>
<feature type="region of interest" description="Disordered" evidence="1">
    <location>
        <begin position="1"/>
        <end position="20"/>
    </location>
</feature>
<keyword evidence="4" id="KW-1185">Reference proteome</keyword>
<keyword evidence="2" id="KW-0812">Transmembrane</keyword>
<keyword evidence="2" id="KW-1133">Transmembrane helix</keyword>
<feature type="transmembrane region" description="Helical" evidence="2">
    <location>
        <begin position="30"/>
        <end position="49"/>
    </location>
</feature>
<name>A0A7Y0G9F7_9SPHN</name>
<dbReference type="AlphaFoldDB" id="A0A7Y0G9F7"/>
<evidence type="ECO:0000256" key="2">
    <source>
        <dbReference type="SAM" id="Phobius"/>
    </source>
</evidence>